<proteinExistence type="evidence at transcript level"/>
<evidence type="ECO:0000259" key="20">
    <source>
        <dbReference type="PROSITE" id="PS50011"/>
    </source>
</evidence>
<dbReference type="InterPro" id="IPR008266">
    <property type="entry name" value="Tyr_kinase_AS"/>
</dbReference>
<evidence type="ECO:0000256" key="13">
    <source>
        <dbReference type="ARBA" id="ARBA00047899"/>
    </source>
</evidence>
<accession>C1C2P1</accession>
<evidence type="ECO:0000256" key="9">
    <source>
        <dbReference type="ARBA" id="ARBA00022777"/>
    </source>
</evidence>
<protein>
    <recommendedName>
        <fullName evidence="3">non-specific serine/threonine protein kinase</fullName>
        <ecNumber evidence="3">2.7.11.1</ecNumber>
    </recommendedName>
    <alternativeName>
        <fullName evidence="17">Nori-2</fullName>
    </alternativeName>
    <alternativeName>
        <fullName evidence="18">TP53-regulating kinase</fullName>
    </alternativeName>
    <alternativeName>
        <fullName evidence="19">p53-related protein kinase</fullName>
    </alternativeName>
</protein>
<dbReference type="AlphaFoldDB" id="C1C2P1"/>
<evidence type="ECO:0000256" key="16">
    <source>
        <dbReference type="ARBA" id="ARBA00062157"/>
    </source>
</evidence>
<evidence type="ECO:0000256" key="1">
    <source>
        <dbReference type="ARBA" id="ARBA00004123"/>
    </source>
</evidence>
<comment type="subunit">
    <text evidence="16">Component of the EKC/KEOPS complex composed of at least GON7, TP53RK, TPRKB, OSGEP and LAGE3; the whole complex dimerizes.</text>
</comment>
<evidence type="ECO:0000313" key="21">
    <source>
        <dbReference type="EMBL" id="ACO15544.1"/>
    </source>
</evidence>
<keyword evidence="10" id="KW-0378">Hydrolase</keyword>
<evidence type="ECO:0000256" key="7">
    <source>
        <dbReference type="ARBA" id="ARBA00022694"/>
    </source>
</evidence>
<dbReference type="GO" id="GO:0005634">
    <property type="term" value="C:nucleus"/>
    <property type="evidence" value="ECO:0007669"/>
    <property type="project" value="UniProtKB-SubCell"/>
</dbReference>
<evidence type="ECO:0000256" key="10">
    <source>
        <dbReference type="ARBA" id="ARBA00022801"/>
    </source>
</evidence>
<evidence type="ECO:0000256" key="5">
    <source>
        <dbReference type="ARBA" id="ARBA00022553"/>
    </source>
</evidence>
<dbReference type="EMBL" id="BT081120">
    <property type="protein sequence ID" value="ACO15544.1"/>
    <property type="molecule type" value="mRNA"/>
</dbReference>
<evidence type="ECO:0000256" key="19">
    <source>
        <dbReference type="ARBA" id="ARBA00081359"/>
    </source>
</evidence>
<evidence type="ECO:0000256" key="18">
    <source>
        <dbReference type="ARBA" id="ARBA00080585"/>
    </source>
</evidence>
<dbReference type="Gene3D" id="1.10.510.10">
    <property type="entry name" value="Transferase(Phosphotransferase) domain 1"/>
    <property type="match status" value="1"/>
</dbReference>
<dbReference type="GO" id="GO:0070525">
    <property type="term" value="P:tRNA threonylcarbamoyladenosine metabolic process"/>
    <property type="evidence" value="ECO:0007669"/>
    <property type="project" value="TreeGrafter"/>
</dbReference>
<keyword evidence="7" id="KW-0819">tRNA processing</keyword>
<comment type="similarity">
    <text evidence="2">Belongs to the protein kinase superfamily. BUD32 family.</text>
</comment>
<dbReference type="FunFam" id="3.30.200.20:FF:000201">
    <property type="entry name" value="TP53-regulating kinase isoform X1"/>
    <property type="match status" value="1"/>
</dbReference>
<dbReference type="GO" id="GO:0004674">
    <property type="term" value="F:protein serine/threonine kinase activity"/>
    <property type="evidence" value="ECO:0007669"/>
    <property type="project" value="UniProtKB-KW"/>
</dbReference>
<gene>
    <name evidence="21" type="primary">PRPK</name>
</gene>
<comment type="subcellular location">
    <subcellularLocation>
        <location evidence="1">Nucleus</location>
    </subcellularLocation>
</comment>
<keyword evidence="4" id="KW-0723">Serine/threonine-protein kinase</keyword>
<dbReference type="GO" id="GO:0005829">
    <property type="term" value="C:cytosol"/>
    <property type="evidence" value="ECO:0007669"/>
    <property type="project" value="TreeGrafter"/>
</dbReference>
<evidence type="ECO:0000256" key="14">
    <source>
        <dbReference type="ARBA" id="ARBA00048679"/>
    </source>
</evidence>
<evidence type="ECO:0000256" key="6">
    <source>
        <dbReference type="ARBA" id="ARBA00022679"/>
    </source>
</evidence>
<evidence type="ECO:0000256" key="15">
    <source>
        <dbReference type="ARBA" id="ARBA00056624"/>
    </source>
</evidence>
<feature type="domain" description="Protein kinase" evidence="20">
    <location>
        <begin position="1"/>
        <end position="220"/>
    </location>
</feature>
<dbReference type="PANTHER" id="PTHR12209">
    <property type="entry name" value="NON-SPECIFIC SERINE/THREONINE PROTEIN KINASE"/>
    <property type="match status" value="1"/>
</dbReference>
<evidence type="ECO:0000256" key="12">
    <source>
        <dbReference type="ARBA" id="ARBA00023242"/>
    </source>
</evidence>
<keyword evidence="8" id="KW-0547">Nucleotide-binding</keyword>
<dbReference type="PANTHER" id="PTHR12209:SF0">
    <property type="entry name" value="EKC_KEOPS COMPLEX SUBUNIT TP53RK"/>
    <property type="match status" value="1"/>
</dbReference>
<evidence type="ECO:0000256" key="11">
    <source>
        <dbReference type="ARBA" id="ARBA00022840"/>
    </source>
</evidence>
<evidence type="ECO:0000256" key="8">
    <source>
        <dbReference type="ARBA" id="ARBA00022741"/>
    </source>
</evidence>
<comment type="function">
    <text evidence="15">Component of the EKC/KEOPS complex that is required for the formation of a threonylcarbamoyl group on adenosine at position 37 (t(6)A37) in tRNAs that read codons beginning with adenine. The complex is probably involved in the transfer of the threonylcarbamoyl moiety of threonylcarbamoyl-AMP (TC-AMP) to the N6 group of A37. TP53RK has ATPase activity in the context of the EKC/KEOPS complex and likely plays a supporting role to the catalytic subunit OSGEP. Atypical protein kinase that phosphorylates 'Ser-15' of p53/TP53 protein and may therefore participate in its activation.</text>
</comment>
<dbReference type="PROSITE" id="PS00109">
    <property type="entry name" value="PROTEIN_KINASE_TYR"/>
    <property type="match status" value="1"/>
</dbReference>
<dbReference type="GO" id="GO:0000408">
    <property type="term" value="C:EKC/KEOPS complex"/>
    <property type="evidence" value="ECO:0007669"/>
    <property type="project" value="TreeGrafter"/>
</dbReference>
<evidence type="ECO:0000256" key="2">
    <source>
        <dbReference type="ARBA" id="ARBA00010630"/>
    </source>
</evidence>
<keyword evidence="9 21" id="KW-0418">Kinase</keyword>
<dbReference type="Pfam" id="PF01163">
    <property type="entry name" value="RIO1"/>
    <property type="match status" value="1"/>
</dbReference>
<dbReference type="GO" id="GO:0005524">
    <property type="term" value="F:ATP binding"/>
    <property type="evidence" value="ECO:0007669"/>
    <property type="project" value="UniProtKB-KW"/>
</dbReference>
<evidence type="ECO:0000256" key="17">
    <source>
        <dbReference type="ARBA" id="ARBA00079584"/>
    </source>
</evidence>
<dbReference type="NCBIfam" id="TIGR03724">
    <property type="entry name" value="arch_bud32"/>
    <property type="match status" value="1"/>
</dbReference>
<keyword evidence="5" id="KW-0597">Phosphoprotein</keyword>
<dbReference type="GO" id="GO:0008033">
    <property type="term" value="P:tRNA processing"/>
    <property type="evidence" value="ECO:0007669"/>
    <property type="project" value="UniProtKB-KW"/>
</dbReference>
<dbReference type="InterPro" id="IPR022495">
    <property type="entry name" value="Bud32"/>
</dbReference>
<dbReference type="InterPro" id="IPR018934">
    <property type="entry name" value="RIO_dom"/>
</dbReference>
<name>C1C2P1_CALCM</name>
<comment type="catalytic activity">
    <reaction evidence="13">
        <text>L-threonyl-[protein] + ATP = O-phospho-L-threonyl-[protein] + ADP + H(+)</text>
        <dbReference type="Rhea" id="RHEA:46608"/>
        <dbReference type="Rhea" id="RHEA-COMP:11060"/>
        <dbReference type="Rhea" id="RHEA-COMP:11605"/>
        <dbReference type="ChEBI" id="CHEBI:15378"/>
        <dbReference type="ChEBI" id="CHEBI:30013"/>
        <dbReference type="ChEBI" id="CHEBI:30616"/>
        <dbReference type="ChEBI" id="CHEBI:61977"/>
        <dbReference type="ChEBI" id="CHEBI:456216"/>
        <dbReference type="EC" id="2.7.11.1"/>
    </reaction>
</comment>
<keyword evidence="6" id="KW-0808">Transferase</keyword>
<keyword evidence="12" id="KW-0539">Nucleus</keyword>
<comment type="catalytic activity">
    <reaction evidence="14">
        <text>L-seryl-[protein] + ATP = O-phospho-L-seryl-[protein] + ADP + H(+)</text>
        <dbReference type="Rhea" id="RHEA:17989"/>
        <dbReference type="Rhea" id="RHEA-COMP:9863"/>
        <dbReference type="Rhea" id="RHEA-COMP:11604"/>
        <dbReference type="ChEBI" id="CHEBI:15378"/>
        <dbReference type="ChEBI" id="CHEBI:29999"/>
        <dbReference type="ChEBI" id="CHEBI:30616"/>
        <dbReference type="ChEBI" id="CHEBI:83421"/>
        <dbReference type="ChEBI" id="CHEBI:456216"/>
        <dbReference type="EC" id="2.7.11.1"/>
    </reaction>
</comment>
<organism evidence="21">
    <name type="scientific">Caligus clemensi</name>
    <name type="common">Sea louse</name>
    <dbReference type="NCBI Taxonomy" id="344056"/>
    <lineage>
        <taxon>Eukaryota</taxon>
        <taxon>Metazoa</taxon>
        <taxon>Ecdysozoa</taxon>
        <taxon>Arthropoda</taxon>
        <taxon>Crustacea</taxon>
        <taxon>Multicrustacea</taxon>
        <taxon>Hexanauplia</taxon>
        <taxon>Copepoda</taxon>
        <taxon>Siphonostomatoida</taxon>
        <taxon>Caligidae</taxon>
        <taxon>Caligus</taxon>
    </lineage>
</organism>
<evidence type="ECO:0000256" key="3">
    <source>
        <dbReference type="ARBA" id="ARBA00012513"/>
    </source>
</evidence>
<dbReference type="InterPro" id="IPR011009">
    <property type="entry name" value="Kinase-like_dom_sf"/>
</dbReference>
<dbReference type="Gene3D" id="3.30.200.20">
    <property type="entry name" value="Phosphorylase Kinase, domain 1"/>
    <property type="match status" value="1"/>
</dbReference>
<dbReference type="NCBIfam" id="NF011463">
    <property type="entry name" value="PRK14879.1-4"/>
    <property type="match status" value="1"/>
</dbReference>
<reference evidence="21" key="1">
    <citation type="submission" date="2009-03" db="EMBL/GenBank/DDBJ databases">
        <title>Caligus clemensi ESTs and full-length cDNAs.</title>
        <authorList>
            <person name="Yasuike M."/>
            <person name="von Schalburg K."/>
            <person name="Cooper G."/>
            <person name="Leong J."/>
            <person name="Jones S.R.M."/>
            <person name="Koop B.F."/>
        </authorList>
    </citation>
    <scope>NUCLEOTIDE SEQUENCE</scope>
    <source>
        <tissue evidence="21">Whole</tissue>
    </source>
</reference>
<dbReference type="FunFam" id="1.10.510.10:FF:000323">
    <property type="entry name" value="TP53-regulating kinase, putative"/>
    <property type="match status" value="1"/>
</dbReference>
<keyword evidence="11" id="KW-0067">ATP-binding</keyword>
<dbReference type="GO" id="GO:0016787">
    <property type="term" value="F:hydrolase activity"/>
    <property type="evidence" value="ECO:0007669"/>
    <property type="project" value="UniProtKB-KW"/>
</dbReference>
<evidence type="ECO:0000256" key="4">
    <source>
        <dbReference type="ARBA" id="ARBA00022527"/>
    </source>
</evidence>
<sequence>MELDGFSLMEQGAESRLYVGSFLGRDAIVKHRFSKKYRHPALDTRLISEHTKAEVRCLVRCMNAGIPTPTIYYADESYIVLEYLKETSRCRDVVDDLLKTNNHDGLKELASNMGNIIGSLHKNNLVHGDLTTSNILVSPSNGQIYLIDFGLGQQNGSAEDKGVDIYVLERALLSTHPKYTEDLFKVILDAYQSAMGKQAVEVMKKYEEIRLRGRKRSMEG</sequence>
<dbReference type="SUPFAM" id="SSF56112">
    <property type="entry name" value="Protein kinase-like (PK-like)"/>
    <property type="match status" value="1"/>
</dbReference>
<dbReference type="EC" id="2.7.11.1" evidence="3"/>
<dbReference type="PROSITE" id="PS50011">
    <property type="entry name" value="PROTEIN_KINASE_DOM"/>
    <property type="match status" value="1"/>
</dbReference>
<dbReference type="InterPro" id="IPR000719">
    <property type="entry name" value="Prot_kinase_dom"/>
</dbReference>